<dbReference type="OrthoDB" id="9789048at2"/>
<feature type="domain" description="MOSC" evidence="1">
    <location>
        <begin position="18"/>
        <end position="142"/>
    </location>
</feature>
<evidence type="ECO:0000313" key="2">
    <source>
        <dbReference type="EMBL" id="KEZ88211.1"/>
    </source>
</evidence>
<dbReference type="InterPro" id="IPR052716">
    <property type="entry name" value="MOSC_domain"/>
</dbReference>
<gene>
    <name evidence="2" type="ORF">IO98_18430</name>
</gene>
<name>A0A084JGX7_9FIRM</name>
<dbReference type="PROSITE" id="PS51340">
    <property type="entry name" value="MOSC"/>
    <property type="match status" value="1"/>
</dbReference>
<dbReference type="GO" id="GO:0030170">
    <property type="term" value="F:pyridoxal phosphate binding"/>
    <property type="evidence" value="ECO:0007669"/>
    <property type="project" value="InterPro"/>
</dbReference>
<dbReference type="Proteomes" id="UP000028525">
    <property type="component" value="Unassembled WGS sequence"/>
</dbReference>
<accession>A0A084JGX7</accession>
<dbReference type="RefSeq" id="WP_038283596.1">
    <property type="nucleotide sequence ID" value="NZ_JPME01000025.1"/>
</dbReference>
<keyword evidence="3" id="KW-1185">Reference proteome</keyword>
<dbReference type="InterPro" id="IPR011037">
    <property type="entry name" value="Pyrv_Knase-like_insert_dom_sf"/>
</dbReference>
<dbReference type="PANTHER" id="PTHR36930">
    <property type="entry name" value="METAL-SULFUR CLUSTER BIOSYNTHESIS PROTEINS YUAD-RELATED"/>
    <property type="match status" value="1"/>
</dbReference>
<dbReference type="GO" id="GO:0003824">
    <property type="term" value="F:catalytic activity"/>
    <property type="evidence" value="ECO:0007669"/>
    <property type="project" value="InterPro"/>
</dbReference>
<dbReference type="EMBL" id="JPME01000025">
    <property type="protein sequence ID" value="KEZ88211.1"/>
    <property type="molecule type" value="Genomic_DNA"/>
</dbReference>
<dbReference type="InterPro" id="IPR005302">
    <property type="entry name" value="MoCF_Sase_C"/>
</dbReference>
<dbReference type="Pfam" id="PF03473">
    <property type="entry name" value="MOSC"/>
    <property type="match status" value="1"/>
</dbReference>
<dbReference type="STRING" id="29354.IO98_18430"/>
<evidence type="ECO:0000313" key="3">
    <source>
        <dbReference type="Proteomes" id="UP000028525"/>
    </source>
</evidence>
<dbReference type="PANTHER" id="PTHR36930:SF1">
    <property type="entry name" value="MOSC DOMAIN-CONTAINING PROTEIN"/>
    <property type="match status" value="1"/>
</dbReference>
<dbReference type="GO" id="GO:0030151">
    <property type="term" value="F:molybdenum ion binding"/>
    <property type="evidence" value="ECO:0007669"/>
    <property type="project" value="InterPro"/>
</dbReference>
<dbReference type="AlphaFoldDB" id="A0A084JGX7"/>
<evidence type="ECO:0000259" key="1">
    <source>
        <dbReference type="PROSITE" id="PS51340"/>
    </source>
</evidence>
<comment type="caution">
    <text evidence="2">The sequence shown here is derived from an EMBL/GenBank/DDBJ whole genome shotgun (WGS) entry which is preliminary data.</text>
</comment>
<proteinExistence type="predicted"/>
<dbReference type="Gene3D" id="2.40.33.20">
    <property type="entry name" value="PK beta-barrel domain-like"/>
    <property type="match status" value="1"/>
</dbReference>
<organism evidence="2 3">
    <name type="scientific">Lacrimispora celerecrescens</name>
    <dbReference type="NCBI Taxonomy" id="29354"/>
    <lineage>
        <taxon>Bacteria</taxon>
        <taxon>Bacillati</taxon>
        <taxon>Bacillota</taxon>
        <taxon>Clostridia</taxon>
        <taxon>Lachnospirales</taxon>
        <taxon>Lachnospiraceae</taxon>
        <taxon>Lacrimispora</taxon>
    </lineage>
</organism>
<protein>
    <submittedName>
        <fullName evidence="2">Molybdenum cofactor sulfurase</fullName>
    </submittedName>
</protein>
<sequence>MGKVMAVCISEKKGTQKTRVEEGHFIEEFGIEGDAHAGKWHRQVSLLSFDTIEDFKARGAEIGNGAFGENVIVQGIDLIHLPIGTRLLCGDILLEVTQIGKECHSHCEIYKKMGECIMPTNGIFTRVLHGGLMKEGDEITVCTELES</sequence>
<dbReference type="SUPFAM" id="SSF50800">
    <property type="entry name" value="PK beta-barrel domain-like"/>
    <property type="match status" value="1"/>
</dbReference>
<reference evidence="2 3" key="1">
    <citation type="submission" date="2014-07" db="EMBL/GenBank/DDBJ databases">
        <title>Draft genome of Clostridium celerecrescens 152B isolated from sediments associated with methane hydrate from Krishna Godavari basin.</title>
        <authorList>
            <person name="Honkalas V.S."/>
            <person name="Dabir A.P."/>
            <person name="Arora P."/>
            <person name="Dhakephalkar P.K."/>
        </authorList>
    </citation>
    <scope>NUCLEOTIDE SEQUENCE [LARGE SCALE GENOMIC DNA]</scope>
    <source>
        <strain evidence="2 3">152B</strain>
    </source>
</reference>